<dbReference type="PANTHER" id="PTHR16515:SF49">
    <property type="entry name" value="GASTRULA ZINC FINGER PROTEIN XLCGF49.1-LIKE-RELATED"/>
    <property type="match status" value="1"/>
</dbReference>
<dbReference type="PROSITE" id="PS00028">
    <property type="entry name" value="ZINC_FINGER_C2H2_1"/>
    <property type="match status" value="10"/>
</dbReference>
<accession>A0A8J2JR03</accession>
<gene>
    <name evidence="11" type="ORF">AFUS01_LOCUS14567</name>
</gene>
<dbReference type="Pfam" id="PF12874">
    <property type="entry name" value="zf-met"/>
    <property type="match status" value="1"/>
</dbReference>
<feature type="domain" description="C2H2-type" evidence="10">
    <location>
        <begin position="349"/>
        <end position="377"/>
    </location>
</feature>
<feature type="domain" description="C2H2-type" evidence="10">
    <location>
        <begin position="495"/>
        <end position="522"/>
    </location>
</feature>
<sequence length="692" mass="78303">MTVKEIQSIPNESNNSNSIKDSELCRYCTKNLTSLSSVYHKILKVASDSGSVFSTILLKEDPLVKSDINSLVPEFVDGDVFHENYPDFPDDFDPDSEEAPLGLQYLGLTRKKRTITNDDGTEAKRSRELVNIDLLFPEVHMTGTSEDHSNALDSSKSNSVSNNAAPVGPAPSIRCPYCKKTFRHPQRLGQHLKIYHQSKELSEGSSGSKILDKKATTKLLLLKKRGRQPVKTPQGKINSAKDVKKIGKKKNCEKEKIKPKTVDSEYTCKICSKKFKHLKFLNQHVKVHSNDRRCSKCEKKFKSSALLKRHMQVHNKNNNSAFKCEDCGREFPNLLGLQVHAVAHTRTLYTCKGCKRKFKIEKNFIQHQETARCTEKKHPCPTCGKLFKNKDKVKRHLISMHSETKPFCCDLCGKGFRSQADLKFHEVNAHICGETKEYQCDQCGKRFKSMETLKSHEMYSHKMEKKHFCATCGKGFPLLATLKIHEVSHSTDRPYMCTYCGRTYKHANDLKSHEVVHYKDEEKPFMCPICGNRYHRKDVLRLHQARDKHFGPDVPTPPSVKKTVSVNRGRQANKLSSMVVTDENEFESEDSSVNVPQVLPQPGPSGISVIPTTTSHIIGHEFPNSQLNPVLLTPHLSNHTNNLIPIVHAPSGNSSNSHIQQLNPIPQSTFTVPIVQANEAISDFYRIMYDLT</sequence>
<dbReference type="AlphaFoldDB" id="A0A8J2JR03"/>
<evidence type="ECO:0000256" key="6">
    <source>
        <dbReference type="ARBA" id="ARBA00023125"/>
    </source>
</evidence>
<evidence type="ECO:0000256" key="1">
    <source>
        <dbReference type="ARBA" id="ARBA00004123"/>
    </source>
</evidence>
<feature type="domain" description="C2H2-type" evidence="10">
    <location>
        <begin position="322"/>
        <end position="345"/>
    </location>
</feature>
<dbReference type="GO" id="GO:0005634">
    <property type="term" value="C:nucleus"/>
    <property type="evidence" value="ECO:0007669"/>
    <property type="project" value="TreeGrafter"/>
</dbReference>
<protein>
    <recommendedName>
        <fullName evidence="10">C2H2-type domain-containing protein</fullName>
    </recommendedName>
</protein>
<feature type="domain" description="C2H2-type" evidence="10">
    <location>
        <begin position="266"/>
        <end position="293"/>
    </location>
</feature>
<dbReference type="Pfam" id="PF00096">
    <property type="entry name" value="zf-C2H2"/>
    <property type="match status" value="6"/>
</dbReference>
<dbReference type="OrthoDB" id="6077919at2759"/>
<evidence type="ECO:0000256" key="7">
    <source>
        <dbReference type="ARBA" id="ARBA00023242"/>
    </source>
</evidence>
<keyword evidence="5" id="KW-0862">Zinc</keyword>
<name>A0A8J2JR03_9HEXA</name>
<dbReference type="InterPro" id="IPR050331">
    <property type="entry name" value="Zinc_finger"/>
</dbReference>
<dbReference type="GO" id="GO:0010468">
    <property type="term" value="P:regulation of gene expression"/>
    <property type="evidence" value="ECO:0007669"/>
    <property type="project" value="TreeGrafter"/>
</dbReference>
<dbReference type="SMART" id="SM00355">
    <property type="entry name" value="ZnF_C2H2"/>
    <property type="match status" value="11"/>
</dbReference>
<dbReference type="PROSITE" id="PS50157">
    <property type="entry name" value="ZINC_FINGER_C2H2_2"/>
    <property type="match status" value="11"/>
</dbReference>
<comment type="caution">
    <text evidence="11">The sequence shown here is derived from an EMBL/GenBank/DDBJ whole genome shotgun (WGS) entry which is preliminary data.</text>
</comment>
<dbReference type="InterPro" id="IPR013087">
    <property type="entry name" value="Znf_C2H2_type"/>
</dbReference>
<dbReference type="Proteomes" id="UP000708208">
    <property type="component" value="Unassembled WGS sequence"/>
</dbReference>
<reference evidence="11" key="1">
    <citation type="submission" date="2021-06" db="EMBL/GenBank/DDBJ databases">
        <authorList>
            <person name="Hodson N. C."/>
            <person name="Mongue J. A."/>
            <person name="Jaron S. K."/>
        </authorList>
    </citation>
    <scope>NUCLEOTIDE SEQUENCE</scope>
</reference>
<keyword evidence="6" id="KW-0238">DNA-binding</keyword>
<keyword evidence="2" id="KW-0479">Metal-binding</keyword>
<evidence type="ECO:0000256" key="5">
    <source>
        <dbReference type="ARBA" id="ARBA00022833"/>
    </source>
</evidence>
<feature type="domain" description="C2H2-type" evidence="10">
    <location>
        <begin position="467"/>
        <end position="494"/>
    </location>
</feature>
<dbReference type="PANTHER" id="PTHR16515">
    <property type="entry name" value="PR DOMAIN ZINC FINGER PROTEIN"/>
    <property type="match status" value="1"/>
</dbReference>
<comment type="subcellular location">
    <subcellularLocation>
        <location evidence="1">Nucleus</location>
    </subcellularLocation>
</comment>
<keyword evidence="12" id="KW-1185">Reference proteome</keyword>
<evidence type="ECO:0000256" key="3">
    <source>
        <dbReference type="ARBA" id="ARBA00022737"/>
    </source>
</evidence>
<organism evidence="11 12">
    <name type="scientific">Allacma fusca</name>
    <dbReference type="NCBI Taxonomy" id="39272"/>
    <lineage>
        <taxon>Eukaryota</taxon>
        <taxon>Metazoa</taxon>
        <taxon>Ecdysozoa</taxon>
        <taxon>Arthropoda</taxon>
        <taxon>Hexapoda</taxon>
        <taxon>Collembola</taxon>
        <taxon>Symphypleona</taxon>
        <taxon>Sminthuridae</taxon>
        <taxon>Allacma</taxon>
    </lineage>
</organism>
<feature type="domain" description="C2H2-type" evidence="10">
    <location>
        <begin position="438"/>
        <end position="466"/>
    </location>
</feature>
<evidence type="ECO:0000313" key="12">
    <source>
        <dbReference type="Proteomes" id="UP000708208"/>
    </source>
</evidence>
<feature type="region of interest" description="Disordered" evidence="9">
    <location>
        <begin position="143"/>
        <end position="167"/>
    </location>
</feature>
<feature type="domain" description="C2H2-type" evidence="10">
    <location>
        <begin position="173"/>
        <end position="201"/>
    </location>
</feature>
<evidence type="ECO:0000256" key="9">
    <source>
        <dbReference type="SAM" id="MobiDB-lite"/>
    </source>
</evidence>
<keyword evidence="4 8" id="KW-0863">Zinc-finger</keyword>
<dbReference type="GO" id="GO:0008270">
    <property type="term" value="F:zinc ion binding"/>
    <property type="evidence" value="ECO:0007669"/>
    <property type="project" value="UniProtKB-KW"/>
</dbReference>
<evidence type="ECO:0000259" key="10">
    <source>
        <dbReference type="PROSITE" id="PS50157"/>
    </source>
</evidence>
<proteinExistence type="predicted"/>
<evidence type="ECO:0000256" key="8">
    <source>
        <dbReference type="PROSITE-ProRule" id="PRU00042"/>
    </source>
</evidence>
<evidence type="ECO:0000256" key="2">
    <source>
        <dbReference type="ARBA" id="ARBA00022723"/>
    </source>
</evidence>
<keyword evidence="3" id="KW-0677">Repeat</keyword>
<dbReference type="FunFam" id="3.30.160.60:FF:000100">
    <property type="entry name" value="Zinc finger 45-like"/>
    <property type="match status" value="1"/>
</dbReference>
<feature type="compositionally biased region" description="Low complexity" evidence="9">
    <location>
        <begin position="151"/>
        <end position="165"/>
    </location>
</feature>
<evidence type="ECO:0000256" key="4">
    <source>
        <dbReference type="ARBA" id="ARBA00022771"/>
    </source>
</evidence>
<feature type="domain" description="C2H2-type" evidence="10">
    <location>
        <begin position="407"/>
        <end position="430"/>
    </location>
</feature>
<feature type="domain" description="C2H2-type" evidence="10">
    <location>
        <begin position="525"/>
        <end position="554"/>
    </location>
</feature>
<feature type="domain" description="C2H2-type" evidence="10">
    <location>
        <begin position="292"/>
        <end position="319"/>
    </location>
</feature>
<evidence type="ECO:0000313" key="11">
    <source>
        <dbReference type="EMBL" id="CAG7725617.1"/>
    </source>
</evidence>
<dbReference type="EMBL" id="CAJVCH010124394">
    <property type="protein sequence ID" value="CAG7725617.1"/>
    <property type="molecule type" value="Genomic_DNA"/>
</dbReference>
<keyword evidence="7" id="KW-0539">Nucleus</keyword>
<feature type="domain" description="C2H2-type" evidence="10">
    <location>
        <begin position="378"/>
        <end position="406"/>
    </location>
</feature>